<dbReference type="PANTHER" id="PTHR12110:SF41">
    <property type="entry name" value="INOSOSE DEHYDRATASE"/>
    <property type="match status" value="1"/>
</dbReference>
<dbReference type="SUPFAM" id="SSF51658">
    <property type="entry name" value="Xylose isomerase-like"/>
    <property type="match status" value="1"/>
</dbReference>
<feature type="domain" description="Xylose isomerase-like TIM barrel" evidence="1">
    <location>
        <begin position="21"/>
        <end position="278"/>
    </location>
</feature>
<dbReference type="InterPro" id="IPR013022">
    <property type="entry name" value="Xyl_isomerase-like_TIM-brl"/>
</dbReference>
<protein>
    <submittedName>
        <fullName evidence="2">Sugar phosphate isomerase/epimerase family protein</fullName>
    </submittedName>
</protein>
<dbReference type="InterPro" id="IPR036237">
    <property type="entry name" value="Xyl_isomerase-like_sf"/>
</dbReference>
<name>A0ABW1IPC3_9BACL</name>
<dbReference type="RefSeq" id="WP_379894238.1">
    <property type="nucleotide sequence ID" value="NZ_CBCSCT010000064.1"/>
</dbReference>
<dbReference type="Gene3D" id="3.20.20.150">
    <property type="entry name" value="Divalent-metal-dependent TIM barrel enzymes"/>
    <property type="match status" value="1"/>
</dbReference>
<dbReference type="GO" id="GO:0016853">
    <property type="term" value="F:isomerase activity"/>
    <property type="evidence" value="ECO:0007669"/>
    <property type="project" value="UniProtKB-KW"/>
</dbReference>
<comment type="caution">
    <text evidence="2">The sequence shown here is derived from an EMBL/GenBank/DDBJ whole genome shotgun (WGS) entry which is preliminary data.</text>
</comment>
<dbReference type="InterPro" id="IPR050312">
    <property type="entry name" value="IolE/XylAMocC-like"/>
</dbReference>
<organism evidence="2 3">
    <name type="scientific">Marinicrinis lubricantis</name>
    <dbReference type="NCBI Taxonomy" id="2086470"/>
    <lineage>
        <taxon>Bacteria</taxon>
        <taxon>Bacillati</taxon>
        <taxon>Bacillota</taxon>
        <taxon>Bacilli</taxon>
        <taxon>Bacillales</taxon>
        <taxon>Paenibacillaceae</taxon>
    </lineage>
</organism>
<dbReference type="PANTHER" id="PTHR12110">
    <property type="entry name" value="HYDROXYPYRUVATE ISOMERASE"/>
    <property type="match status" value="1"/>
</dbReference>
<dbReference type="Pfam" id="PF01261">
    <property type="entry name" value="AP_endonuc_2"/>
    <property type="match status" value="1"/>
</dbReference>
<reference evidence="3" key="1">
    <citation type="journal article" date="2019" name="Int. J. Syst. Evol. Microbiol.">
        <title>The Global Catalogue of Microorganisms (GCM) 10K type strain sequencing project: providing services to taxonomists for standard genome sequencing and annotation.</title>
        <authorList>
            <consortium name="The Broad Institute Genomics Platform"/>
            <consortium name="The Broad Institute Genome Sequencing Center for Infectious Disease"/>
            <person name="Wu L."/>
            <person name="Ma J."/>
        </authorList>
    </citation>
    <scope>NUCLEOTIDE SEQUENCE [LARGE SCALE GENOMIC DNA]</scope>
    <source>
        <strain evidence="3">CCM 8749</strain>
    </source>
</reference>
<keyword evidence="2" id="KW-0413">Isomerase</keyword>
<dbReference type="EMBL" id="JBHSQV010000143">
    <property type="protein sequence ID" value="MFC5986929.1"/>
    <property type="molecule type" value="Genomic_DNA"/>
</dbReference>
<evidence type="ECO:0000313" key="3">
    <source>
        <dbReference type="Proteomes" id="UP001596250"/>
    </source>
</evidence>
<keyword evidence="3" id="KW-1185">Reference proteome</keyword>
<accession>A0ABW1IPC3</accession>
<evidence type="ECO:0000259" key="1">
    <source>
        <dbReference type="Pfam" id="PF01261"/>
    </source>
</evidence>
<dbReference type="Proteomes" id="UP001596250">
    <property type="component" value="Unassembled WGS sequence"/>
</dbReference>
<evidence type="ECO:0000313" key="2">
    <source>
        <dbReference type="EMBL" id="MFC5986929.1"/>
    </source>
</evidence>
<gene>
    <name evidence="2" type="ORF">ACFPXP_10935</name>
</gene>
<sequence length="289" mass="32667">MKIASFSGAMINYSMHEAMEITKRAGLDGIEIACREPHLSAETSYERVREMKRLAMDLGLQIPALAGYMGNFSTSSDAECEKAYHEFVHMLEWADLLEAELIRIFQGGPNAFLAEAYHYEKAAWWLNRCAIAAKKHDKKIVLEIHNNSLVETADTALKLLGMIGQENVGVIHDAANMYITDTDYGRDSVFKLRGRLFHVHVKDEMRIDQAGAPGTFVNRTRHGEEHFLQCRLGEGAVDHQPLLTVLQEIGYGGWITLECFAPYPAEDNLVHDLQAVRSMLMNTRKEEIR</sequence>
<proteinExistence type="predicted"/>